<dbReference type="PRINTS" id="PR00320">
    <property type="entry name" value="GPROTEINBRPT"/>
</dbReference>
<evidence type="ECO:0000256" key="2">
    <source>
        <dbReference type="ARBA" id="ARBA00022737"/>
    </source>
</evidence>
<dbReference type="PROSITE" id="PS00678">
    <property type="entry name" value="WD_REPEATS_1"/>
    <property type="match status" value="2"/>
</dbReference>
<dbReference type="Proteomes" id="UP000034112">
    <property type="component" value="Unassembled WGS sequence"/>
</dbReference>
<evidence type="ECO:0000313" key="5">
    <source>
        <dbReference type="Proteomes" id="UP000034112"/>
    </source>
</evidence>
<keyword evidence="2" id="KW-0677">Repeat</keyword>
<evidence type="ECO:0000256" key="1">
    <source>
        <dbReference type="ARBA" id="ARBA00022574"/>
    </source>
</evidence>
<dbReference type="Gene3D" id="2.130.10.10">
    <property type="entry name" value="YVTN repeat-like/Quinoprotein amine dehydrogenase"/>
    <property type="match status" value="2"/>
</dbReference>
<protein>
    <submittedName>
        <fullName evidence="4">Uncharacterized protein</fullName>
    </submittedName>
</protein>
<dbReference type="PANTHER" id="PTHR19848">
    <property type="entry name" value="WD40 REPEAT PROTEIN"/>
    <property type="match status" value="1"/>
</dbReference>
<comment type="caution">
    <text evidence="4">The sequence shown here is derived from an EMBL/GenBank/DDBJ whole genome shotgun (WGS) entry which is preliminary data.</text>
</comment>
<dbReference type="OMA" id="WITWNTH"/>
<dbReference type="AlphaFoldDB" id="A0A0F9WXN9"/>
<gene>
    <name evidence="4" type="ORF">THAR02_10674</name>
</gene>
<dbReference type="PANTHER" id="PTHR19848:SF8">
    <property type="entry name" value="F-BOX AND WD REPEAT DOMAIN CONTAINING 7"/>
    <property type="match status" value="1"/>
</dbReference>
<dbReference type="InterPro" id="IPR020472">
    <property type="entry name" value="WD40_PAC1"/>
</dbReference>
<reference evidence="5" key="1">
    <citation type="journal article" date="2015" name="Genome Announc.">
        <title>Draft whole-genome sequence of the biocontrol agent Trichoderma harzianum T6776.</title>
        <authorList>
            <person name="Baroncelli R."/>
            <person name="Piaggeschi G."/>
            <person name="Fiorini L."/>
            <person name="Bertolini E."/>
            <person name="Zapparata A."/>
            <person name="Pe M.E."/>
            <person name="Sarrocco S."/>
            <person name="Vannacci G."/>
        </authorList>
    </citation>
    <scope>NUCLEOTIDE SEQUENCE [LARGE SCALE GENOMIC DNA]</scope>
    <source>
        <strain evidence="5">T6776</strain>
    </source>
</reference>
<sequence>MPLKPAIEAGWDACLQTLEGHMWWVNSVVFSPDGQRLASASDDHTVRVWDAKSGAYLQTLDGHDASVFSVVFSPDDQRLTSASRDQTVRVWDVKSGACLQTLEGHDDSVNSVVFSPDDHYGISSDETWITKDNKPLVWLPKEYRPTTSAVFGATVIIGCGSGRVLVIGFSMD</sequence>
<dbReference type="InterPro" id="IPR019775">
    <property type="entry name" value="WD40_repeat_CS"/>
</dbReference>
<dbReference type="SMART" id="SM00320">
    <property type="entry name" value="WD40"/>
    <property type="match status" value="3"/>
</dbReference>
<dbReference type="EMBL" id="JOKZ01000608">
    <property type="protein sequence ID" value="KKO97219.1"/>
    <property type="molecule type" value="Genomic_DNA"/>
</dbReference>
<name>A0A0F9WXN9_TRIHA</name>
<proteinExistence type="predicted"/>
<dbReference type="InterPro" id="IPR036322">
    <property type="entry name" value="WD40_repeat_dom_sf"/>
</dbReference>
<dbReference type="InterPro" id="IPR001680">
    <property type="entry name" value="WD40_rpt"/>
</dbReference>
<dbReference type="Pfam" id="PF00400">
    <property type="entry name" value="WD40"/>
    <property type="match status" value="3"/>
</dbReference>
<accession>A0A0F9WXN9</accession>
<feature type="repeat" description="WD" evidence="3">
    <location>
        <begin position="18"/>
        <end position="59"/>
    </location>
</feature>
<dbReference type="OrthoDB" id="5240432at2759"/>
<organism evidence="4 5">
    <name type="scientific">Trichoderma harzianum</name>
    <name type="common">Hypocrea lixii</name>
    <dbReference type="NCBI Taxonomy" id="5544"/>
    <lineage>
        <taxon>Eukaryota</taxon>
        <taxon>Fungi</taxon>
        <taxon>Dikarya</taxon>
        <taxon>Ascomycota</taxon>
        <taxon>Pezizomycotina</taxon>
        <taxon>Sordariomycetes</taxon>
        <taxon>Hypocreomycetidae</taxon>
        <taxon>Hypocreales</taxon>
        <taxon>Hypocreaceae</taxon>
        <taxon>Trichoderma</taxon>
    </lineage>
</organism>
<evidence type="ECO:0000313" key="4">
    <source>
        <dbReference type="EMBL" id="KKO97219.1"/>
    </source>
</evidence>
<dbReference type="SUPFAM" id="SSF50978">
    <property type="entry name" value="WD40 repeat-like"/>
    <property type="match status" value="1"/>
</dbReference>
<evidence type="ECO:0000256" key="3">
    <source>
        <dbReference type="PROSITE-ProRule" id="PRU00221"/>
    </source>
</evidence>
<dbReference type="InterPro" id="IPR015943">
    <property type="entry name" value="WD40/YVTN_repeat-like_dom_sf"/>
</dbReference>
<keyword evidence="1 3" id="KW-0853">WD repeat</keyword>
<dbReference type="PROSITE" id="PS50294">
    <property type="entry name" value="WD_REPEATS_REGION"/>
    <property type="match status" value="2"/>
</dbReference>
<dbReference type="PROSITE" id="PS50082">
    <property type="entry name" value="WD_REPEATS_2"/>
    <property type="match status" value="2"/>
</dbReference>
<feature type="repeat" description="WD" evidence="3">
    <location>
        <begin position="60"/>
        <end position="101"/>
    </location>
</feature>